<accession>A0AA47NR98</accession>
<dbReference type="GO" id="GO:0016973">
    <property type="term" value="P:poly(A)+ mRNA export from nucleus"/>
    <property type="evidence" value="ECO:0007669"/>
    <property type="project" value="TreeGrafter"/>
</dbReference>
<dbReference type="PANTHER" id="PTHR46010">
    <property type="entry name" value="PROTEIN IWS1 HOMOLOG"/>
    <property type="match status" value="1"/>
</dbReference>
<feature type="compositionally biased region" description="Polar residues" evidence="1">
    <location>
        <begin position="430"/>
        <end position="439"/>
    </location>
</feature>
<reference evidence="2" key="1">
    <citation type="journal article" date="2023" name="Front. Mar. Sci.">
        <title>A new Merluccius polli reference genome to investigate the effects of global change in West African waters.</title>
        <authorList>
            <person name="Mateo J.L."/>
            <person name="Blanco-Fernandez C."/>
            <person name="Garcia-Vazquez E."/>
            <person name="Machado-Schiaffino G."/>
        </authorList>
    </citation>
    <scope>NUCLEOTIDE SEQUENCE</scope>
    <source>
        <strain evidence="2">C29</strain>
        <tissue evidence="2">Fin</tissue>
    </source>
</reference>
<feature type="region of interest" description="Disordered" evidence="1">
    <location>
        <begin position="365"/>
        <end position="565"/>
    </location>
</feature>
<comment type="caution">
    <text evidence="2">The sequence shown here is derived from an EMBL/GenBank/DDBJ whole genome shotgun (WGS) entry which is preliminary data.</text>
</comment>
<organism evidence="2 3">
    <name type="scientific">Merluccius polli</name>
    <name type="common">Benguela hake</name>
    <name type="synonym">Merluccius cadenati</name>
    <dbReference type="NCBI Taxonomy" id="89951"/>
    <lineage>
        <taxon>Eukaryota</taxon>
        <taxon>Metazoa</taxon>
        <taxon>Chordata</taxon>
        <taxon>Craniata</taxon>
        <taxon>Vertebrata</taxon>
        <taxon>Euteleostomi</taxon>
        <taxon>Actinopterygii</taxon>
        <taxon>Neopterygii</taxon>
        <taxon>Teleostei</taxon>
        <taxon>Neoteleostei</taxon>
        <taxon>Acanthomorphata</taxon>
        <taxon>Zeiogadaria</taxon>
        <taxon>Gadariae</taxon>
        <taxon>Gadiformes</taxon>
        <taxon>Gadoidei</taxon>
        <taxon>Merlucciidae</taxon>
        <taxon>Merluccius</taxon>
    </lineage>
</organism>
<dbReference type="InterPro" id="IPR051037">
    <property type="entry name" value="RNAPII_TF_IWS1"/>
</dbReference>
<dbReference type="EMBL" id="JAOPHQ010005429">
    <property type="protein sequence ID" value="KAK0135406.1"/>
    <property type="molecule type" value="Genomic_DNA"/>
</dbReference>
<protein>
    <submittedName>
        <fullName evidence="2">Uncharacterized protein</fullName>
    </submittedName>
</protein>
<dbReference type="AlphaFoldDB" id="A0AA47NR98"/>
<feature type="compositionally biased region" description="Basic residues" evidence="1">
    <location>
        <begin position="410"/>
        <end position="429"/>
    </location>
</feature>
<feature type="region of interest" description="Disordered" evidence="1">
    <location>
        <begin position="1"/>
        <end position="150"/>
    </location>
</feature>
<feature type="compositionally biased region" description="Acidic residues" evidence="1">
    <location>
        <begin position="508"/>
        <end position="556"/>
    </location>
</feature>
<feature type="compositionally biased region" description="Basic and acidic residues" evidence="1">
    <location>
        <begin position="11"/>
        <end position="22"/>
    </location>
</feature>
<feature type="compositionally biased region" description="Basic and acidic residues" evidence="1">
    <location>
        <begin position="36"/>
        <end position="45"/>
    </location>
</feature>
<sequence length="637" mass="70479">MMKPPSVKQQAKREQASEEAERKKRPSVPYKPTNQKLERHGHDSYTELPAPSKKCTTSKWVESEKTQSKLIKPKWTSTAFTKHPTKTNKVSDNQSDSTFTPTTDRAGQGAGEMKRGGTGWPNKQMSVQKDSWTSRLAPCTPCPPPVEKMRSAERLTPAPALSPLSPLLSPLGYPLPTSPFALHHRGQDSTQELPPRPPRPVATGNIVGKGGIPASEFYGGPRKRGSAAALPLRFLPPLPPSVTPVGRPAAQRGLRSGSVAKLSPIRHPLSSALQSPLSPYSQASQPMLTSTALDADKSLASTAPYLQLPPVHGDTDHNHSFHFGSNKESPVSCLTLGQSSARSSISKKIANTSAVLVLANQLEKTPSSTMKQKPFPRPHHVSGPSHRHDPSCPYSSLSSSDAEKEEQVVRKKAKRERQHLPKMKPRKLFKSSTKAQADSQRIEDQCSSEEEKDKRTGFKSGRKGTIKTTKNNSTSRTTHKTVMEVSPEGVVGRVVSSTHTLLSREWEAEVDDEDTENEDPEDEDPEVEDPEDEDPEDEDPEDEDPEDEDLEDEAPEPVDVCRQFSAKLQRKFQSRLKRDMEEKAMFQQTAVSSLRVHIVSPTLRCSSRSYADRSADDRVGIRPRGTVERRRNDYHPK</sequence>
<evidence type="ECO:0000313" key="3">
    <source>
        <dbReference type="Proteomes" id="UP001174136"/>
    </source>
</evidence>
<dbReference type="GO" id="GO:0005634">
    <property type="term" value="C:nucleus"/>
    <property type="evidence" value="ECO:0007669"/>
    <property type="project" value="TreeGrafter"/>
</dbReference>
<name>A0AA47NR98_MERPO</name>
<proteinExistence type="predicted"/>
<feature type="compositionally biased region" description="Basic and acidic residues" evidence="1">
    <location>
        <begin position="440"/>
        <end position="456"/>
    </location>
</feature>
<dbReference type="Proteomes" id="UP001174136">
    <property type="component" value="Unassembled WGS sequence"/>
</dbReference>
<feature type="compositionally biased region" description="Polar residues" evidence="1">
    <location>
        <begin position="121"/>
        <end position="134"/>
    </location>
</feature>
<feature type="compositionally biased region" description="Low complexity" evidence="1">
    <location>
        <begin position="466"/>
        <end position="476"/>
    </location>
</feature>
<feature type="compositionally biased region" description="Polar residues" evidence="1">
    <location>
        <begin position="87"/>
        <end position="105"/>
    </location>
</feature>
<keyword evidence="3" id="KW-1185">Reference proteome</keyword>
<evidence type="ECO:0000313" key="2">
    <source>
        <dbReference type="EMBL" id="KAK0135406.1"/>
    </source>
</evidence>
<evidence type="ECO:0000256" key="1">
    <source>
        <dbReference type="SAM" id="MobiDB-lite"/>
    </source>
</evidence>
<feature type="region of interest" description="Disordered" evidence="1">
    <location>
        <begin position="306"/>
        <end position="333"/>
    </location>
</feature>
<feature type="region of interest" description="Disordered" evidence="1">
    <location>
        <begin position="178"/>
        <end position="208"/>
    </location>
</feature>
<gene>
    <name evidence="2" type="ORF">N1851_028750</name>
</gene>
<feature type="region of interest" description="Disordered" evidence="1">
    <location>
        <begin position="607"/>
        <end position="637"/>
    </location>
</feature>
<feature type="compositionally biased region" description="Basic and acidic residues" evidence="1">
    <location>
        <begin position="610"/>
        <end position="637"/>
    </location>
</feature>
<dbReference type="PANTHER" id="PTHR46010:SF1">
    <property type="entry name" value="PROTEIN IWS1 HOMOLOG"/>
    <property type="match status" value="1"/>
</dbReference>